<dbReference type="AlphaFoldDB" id="Q0EYG9"/>
<dbReference type="UniPathway" id="UPA00219"/>
<comment type="caution">
    <text evidence="5">The sequence shown here is derived from an EMBL/GenBank/DDBJ whole genome shotgun (WGS) entry which is preliminary data.</text>
</comment>
<dbReference type="PANTHER" id="PTHR23135">
    <property type="entry name" value="MUR LIGASE FAMILY MEMBER"/>
    <property type="match status" value="1"/>
</dbReference>
<proteinExistence type="inferred from homology"/>
<evidence type="ECO:0000259" key="3">
    <source>
        <dbReference type="Pfam" id="PF02875"/>
    </source>
</evidence>
<dbReference type="InParanoid" id="Q0EYG9"/>
<dbReference type="eggNOG" id="COG0769">
    <property type="taxonomic scope" value="Bacteria"/>
</dbReference>
<dbReference type="GO" id="GO:0009252">
    <property type="term" value="P:peptidoglycan biosynthetic process"/>
    <property type="evidence" value="ECO:0007669"/>
    <property type="project" value="UniProtKB-UniPathway"/>
</dbReference>
<keyword evidence="2" id="KW-0133">Cell shape</keyword>
<dbReference type="EMBL" id="AATS01000009">
    <property type="protein sequence ID" value="EAU54398.1"/>
    <property type="molecule type" value="Genomic_DNA"/>
</dbReference>
<dbReference type="HOGENOM" id="CLU_022291_3_2_0"/>
<dbReference type="SUPFAM" id="SSF53244">
    <property type="entry name" value="MurD-like peptide ligases, peptide-binding domain"/>
    <property type="match status" value="1"/>
</dbReference>
<dbReference type="Gene3D" id="3.40.1190.10">
    <property type="entry name" value="Mur-like, catalytic domain"/>
    <property type="match status" value="1"/>
</dbReference>
<dbReference type="Pfam" id="PF08245">
    <property type="entry name" value="Mur_ligase_M"/>
    <property type="match status" value="1"/>
</dbReference>
<keyword evidence="2" id="KW-0131">Cell cycle</keyword>
<keyword evidence="2" id="KW-0961">Cell wall biogenesis/degradation</keyword>
<dbReference type="FunCoup" id="Q0EYG9">
    <property type="interactions" value="589"/>
</dbReference>
<dbReference type="NCBIfam" id="TIGR01085">
    <property type="entry name" value="murE"/>
    <property type="match status" value="1"/>
</dbReference>
<dbReference type="InterPro" id="IPR004101">
    <property type="entry name" value="Mur_ligase_C"/>
</dbReference>
<dbReference type="STRING" id="314344.AL013_07785"/>
<dbReference type="Proteomes" id="UP000005297">
    <property type="component" value="Unassembled WGS sequence"/>
</dbReference>
<dbReference type="GO" id="GO:0071555">
    <property type="term" value="P:cell wall organization"/>
    <property type="evidence" value="ECO:0007669"/>
    <property type="project" value="UniProtKB-KW"/>
</dbReference>
<sequence length="488" mass="53046">MLAEGLGQLHAESSDDVLIMGICDDSRYVKPGYAMICLPRSRAHVADYVEAAGKQGATAIIAVGVSVTSDLPVLHLASMQQAGLLLRRLFRTEEARTHFYGITGTDGKTSVAWMLREALTRYQPKPVWSCGTLGWLRAPDDILDIGNTTPSMLTMHAMLSSANLGGVHSVACEISSHGIAQERIAGIDFHTAIWTNMGHDHLQDHGGYETYLKTKAGFVQATAAHGGNVVANADHADIREHAPEHACWYGHGLYRDDVDLAWEQELPGLLRLKSAEGEVVIEDIPLGDFHAENVACVALTLMVSMAIPLADLPKLLGRISAPPGRMQEVTAGYGQVYIDYAHTPEALDRCLQAARKLTRARLMVVFGCGGERDREKRPQMGAIAVEQADLVWITSDNPRGEMPAVIASEIEQGMSQPYAAEVRLQLDRDKAIGEAIATLAEGDLLIIAGKGHEAYMDVCGQRLPWSDEQVAEKYLHQKHSLAGEEMCA</sequence>
<organism evidence="5 6">
    <name type="scientific">Mariprofundus ferrooxydans PV-1</name>
    <dbReference type="NCBI Taxonomy" id="314345"/>
    <lineage>
        <taxon>Bacteria</taxon>
        <taxon>Pseudomonadati</taxon>
        <taxon>Pseudomonadota</taxon>
        <taxon>Candidatius Mariprofundia</taxon>
        <taxon>Mariprofundales</taxon>
        <taxon>Mariprofundaceae</taxon>
        <taxon>Mariprofundus</taxon>
    </lineage>
</organism>
<dbReference type="SUPFAM" id="SSF63418">
    <property type="entry name" value="MurE/MurF N-terminal domain"/>
    <property type="match status" value="1"/>
</dbReference>
<dbReference type="InterPro" id="IPR036565">
    <property type="entry name" value="Mur-like_cat_sf"/>
</dbReference>
<comment type="subcellular location">
    <subcellularLocation>
        <location evidence="2">Cytoplasm</location>
    </subcellularLocation>
</comment>
<keyword evidence="2" id="KW-0132">Cell division</keyword>
<reference evidence="5 6" key="1">
    <citation type="submission" date="2006-09" db="EMBL/GenBank/DDBJ databases">
        <authorList>
            <person name="Emerson D."/>
            <person name="Ferriera S."/>
            <person name="Johnson J."/>
            <person name="Kravitz S."/>
            <person name="Halpern A."/>
            <person name="Remington K."/>
            <person name="Beeson K."/>
            <person name="Tran B."/>
            <person name="Rogers Y.-H."/>
            <person name="Friedman R."/>
            <person name="Venter J.C."/>
        </authorList>
    </citation>
    <scope>NUCLEOTIDE SEQUENCE [LARGE SCALE GENOMIC DNA]</scope>
    <source>
        <strain evidence="5 6">PV-1</strain>
    </source>
</reference>
<dbReference type="InterPro" id="IPR036615">
    <property type="entry name" value="Mur_ligase_C_dom_sf"/>
</dbReference>
<dbReference type="Gene3D" id="3.40.1390.10">
    <property type="entry name" value="MurE/MurF, N-terminal domain"/>
    <property type="match status" value="1"/>
</dbReference>
<evidence type="ECO:0000256" key="2">
    <source>
        <dbReference type="RuleBase" id="RU004135"/>
    </source>
</evidence>
<evidence type="ECO:0000313" key="6">
    <source>
        <dbReference type="Proteomes" id="UP000005297"/>
    </source>
</evidence>
<dbReference type="Gene3D" id="3.90.190.20">
    <property type="entry name" value="Mur ligase, C-terminal domain"/>
    <property type="match status" value="1"/>
</dbReference>
<protein>
    <submittedName>
        <fullName evidence="5">UDP-N-acetylmuramoylalanyl-D-glutamate--2, 6-diaminopimelate ligase</fullName>
    </submittedName>
</protein>
<keyword evidence="6" id="KW-1185">Reference proteome</keyword>
<comment type="similarity">
    <text evidence="1">Belongs to the MurCDEF family. MurE subfamily.</text>
</comment>
<dbReference type="InterPro" id="IPR005761">
    <property type="entry name" value="UDP-N-AcMur-Glu-dNH2Pim_ligase"/>
</dbReference>
<gene>
    <name evidence="5" type="ORF">SPV1_00425</name>
</gene>
<dbReference type="PANTHER" id="PTHR23135:SF4">
    <property type="entry name" value="UDP-N-ACETYLMURAMOYL-L-ALANYL-D-GLUTAMATE--2,6-DIAMINOPIMELATE LIGASE MURE HOMOLOG, CHLOROPLASTIC"/>
    <property type="match status" value="1"/>
</dbReference>
<dbReference type="GO" id="GO:0005524">
    <property type="term" value="F:ATP binding"/>
    <property type="evidence" value="ECO:0007669"/>
    <property type="project" value="InterPro"/>
</dbReference>
<evidence type="ECO:0000313" key="5">
    <source>
        <dbReference type="EMBL" id="EAU54398.1"/>
    </source>
</evidence>
<dbReference type="SUPFAM" id="SSF53623">
    <property type="entry name" value="MurD-like peptide ligases, catalytic domain"/>
    <property type="match status" value="1"/>
</dbReference>
<feature type="domain" description="Mur ligase central" evidence="4">
    <location>
        <begin position="102"/>
        <end position="297"/>
    </location>
</feature>
<dbReference type="InterPro" id="IPR013221">
    <property type="entry name" value="Mur_ligase_cen"/>
</dbReference>
<dbReference type="GO" id="GO:0051301">
    <property type="term" value="P:cell division"/>
    <property type="evidence" value="ECO:0007669"/>
    <property type="project" value="UniProtKB-KW"/>
</dbReference>
<evidence type="ECO:0000256" key="1">
    <source>
        <dbReference type="ARBA" id="ARBA00005898"/>
    </source>
</evidence>
<dbReference type="Pfam" id="PF02875">
    <property type="entry name" value="Mur_ligase_C"/>
    <property type="match status" value="1"/>
</dbReference>
<comment type="pathway">
    <text evidence="2">Cell wall biogenesis; peptidoglycan biosynthesis.</text>
</comment>
<keyword evidence="5" id="KW-0436">Ligase</keyword>
<dbReference type="GO" id="GO:0016881">
    <property type="term" value="F:acid-amino acid ligase activity"/>
    <property type="evidence" value="ECO:0007669"/>
    <property type="project" value="InterPro"/>
</dbReference>
<keyword evidence="2" id="KW-0573">Peptidoglycan synthesis</keyword>
<name>Q0EYG9_9PROT</name>
<evidence type="ECO:0000259" key="4">
    <source>
        <dbReference type="Pfam" id="PF08245"/>
    </source>
</evidence>
<dbReference type="InterPro" id="IPR035911">
    <property type="entry name" value="MurE/MurF_N"/>
</dbReference>
<feature type="domain" description="Mur ligase C-terminal" evidence="3">
    <location>
        <begin position="324"/>
        <end position="451"/>
    </location>
</feature>
<dbReference type="GO" id="GO:0005737">
    <property type="term" value="C:cytoplasm"/>
    <property type="evidence" value="ECO:0007669"/>
    <property type="project" value="UniProtKB-SubCell"/>
</dbReference>
<dbReference type="GO" id="GO:0008360">
    <property type="term" value="P:regulation of cell shape"/>
    <property type="evidence" value="ECO:0007669"/>
    <property type="project" value="UniProtKB-KW"/>
</dbReference>
<accession>Q0EYG9</accession>